<gene>
    <name evidence="1" type="ORF">Rleg4DRAFT_7510</name>
</gene>
<evidence type="ECO:0000313" key="2">
    <source>
        <dbReference type="Proteomes" id="UP000005732"/>
    </source>
</evidence>
<dbReference type="AlphaFoldDB" id="J0WJE7"/>
<organism evidence="1 2">
    <name type="scientific">Rhizobium leguminosarum bv. trifolii WSM2297</name>
    <dbReference type="NCBI Taxonomy" id="754762"/>
    <lineage>
        <taxon>Bacteria</taxon>
        <taxon>Pseudomonadati</taxon>
        <taxon>Pseudomonadota</taxon>
        <taxon>Alphaproteobacteria</taxon>
        <taxon>Hyphomicrobiales</taxon>
        <taxon>Rhizobiaceae</taxon>
        <taxon>Rhizobium/Agrobacterium group</taxon>
        <taxon>Rhizobium</taxon>
    </lineage>
</organism>
<protein>
    <submittedName>
        <fullName evidence="1">Uncharacterized protein</fullName>
    </submittedName>
</protein>
<dbReference type="Proteomes" id="UP000005732">
    <property type="component" value="Unassembled WGS sequence"/>
</dbReference>
<reference evidence="1 2" key="1">
    <citation type="submission" date="2012-02" db="EMBL/GenBank/DDBJ databases">
        <title>Improved High-Quality Draft Sequence of Rhizobium leguminosarum bv. trifolii WSM2297.</title>
        <authorList>
            <consortium name="US DOE Joint Genome Institute"/>
            <person name="Lucas S."/>
            <person name="Han J."/>
            <person name="Lapidus A."/>
            <person name="Cheng J.-F."/>
            <person name="Goodwin L."/>
            <person name="Pitluck S."/>
            <person name="Peters L."/>
            <person name="Ovchinnikova G."/>
            <person name="Zhang X."/>
            <person name="Detter J.C."/>
            <person name="Han C."/>
            <person name="Tapia R."/>
            <person name="Land M."/>
            <person name="Hauser L."/>
            <person name="Kyrpides N."/>
            <person name="Ivanova N."/>
            <person name="Pagani I."/>
            <person name="Brau L."/>
            <person name="Yates R."/>
            <person name="O'Hara G."/>
            <person name="Rui T."/>
            <person name="Howieson J."/>
            <person name="Reeve W."/>
            <person name="Woyke T."/>
        </authorList>
    </citation>
    <scope>NUCLEOTIDE SEQUENCE [LARGE SCALE GENOMIC DNA]</scope>
    <source>
        <strain evidence="1 2">WSM2297</strain>
    </source>
</reference>
<name>J0WJE7_RHILT</name>
<accession>J0WJE7</accession>
<sequence>MLRPLANGCRELAAQPMPAVGFHNVPQLNEDFEPGFRIGAAVKGRELSRLHLGYMIAGFYLPAVVGEDQR</sequence>
<evidence type="ECO:0000313" key="1">
    <source>
        <dbReference type="EMBL" id="EJC85623.1"/>
    </source>
</evidence>
<dbReference type="HOGENOM" id="CLU_2755092_0_0_5"/>
<dbReference type="EMBL" id="JH719392">
    <property type="protein sequence ID" value="EJC85623.1"/>
    <property type="molecule type" value="Genomic_DNA"/>
</dbReference>
<proteinExistence type="predicted"/>